<protein>
    <submittedName>
        <fullName evidence="2">Uncharacterized protein</fullName>
    </submittedName>
</protein>
<feature type="compositionally biased region" description="Gly residues" evidence="1">
    <location>
        <begin position="252"/>
        <end position="261"/>
    </location>
</feature>
<feature type="compositionally biased region" description="Low complexity" evidence="1">
    <location>
        <begin position="262"/>
        <end position="283"/>
    </location>
</feature>
<keyword evidence="3" id="KW-1185">Reference proteome</keyword>
<comment type="caution">
    <text evidence="2">The sequence shown here is derived from an EMBL/GenBank/DDBJ whole genome shotgun (WGS) entry which is preliminary data.</text>
</comment>
<feature type="compositionally biased region" description="Low complexity" evidence="1">
    <location>
        <begin position="239"/>
        <end position="251"/>
    </location>
</feature>
<organism evidence="2 3">
    <name type="scientific">Micromonospora deserti</name>
    <dbReference type="NCBI Taxonomy" id="2070366"/>
    <lineage>
        <taxon>Bacteria</taxon>
        <taxon>Bacillati</taxon>
        <taxon>Actinomycetota</taxon>
        <taxon>Actinomycetes</taxon>
        <taxon>Micromonosporales</taxon>
        <taxon>Micromonosporaceae</taxon>
        <taxon>Micromonospora</taxon>
    </lineage>
</organism>
<dbReference type="Proteomes" id="UP000248749">
    <property type="component" value="Unassembled WGS sequence"/>
</dbReference>
<accession>A0A2W2CT22</accession>
<gene>
    <name evidence="2" type="ORF">C1I99_05645</name>
</gene>
<proteinExistence type="predicted"/>
<dbReference type="EMBL" id="POUB01000021">
    <property type="protein sequence ID" value="PZG01733.1"/>
    <property type="molecule type" value="Genomic_DNA"/>
</dbReference>
<evidence type="ECO:0000313" key="2">
    <source>
        <dbReference type="EMBL" id="PZG01733.1"/>
    </source>
</evidence>
<sequence>MLLFGGVIATWSAYDAITDEPAYAADEPHPGIVGNLLGGAEAAAEGVLSLPPATRGGSATLDRRPTGLDVVREPASVTAGTAGARVLACAERDPAVQVQRGDLPAVVAPVRRGAERAAGADGSTAVEADPPVTRPVAGATAPLVQGIAGTELLDSVDSVVGPVAQPIVETLAPVLAPLTGVTRPILGQPASALDPPCDPVEPQPEHCLRMHAVAPTHPIAVPPGRCWKVAVERCRGGESATGAAADASRGAGRIGGTGTGGLTPTSPGSATSSASSGAGTAAAVEVSGHPWTPDLVSEPCASSACETFRRRSPQPDTRPA</sequence>
<dbReference type="AlphaFoldDB" id="A0A2W2CT22"/>
<reference evidence="2 3" key="1">
    <citation type="submission" date="2018-01" db="EMBL/GenBank/DDBJ databases">
        <title>Draft genome sequence of Salinispora sp. 13K206.</title>
        <authorList>
            <person name="Sahin N."/>
            <person name="Saygin H."/>
            <person name="Ay H."/>
        </authorList>
    </citation>
    <scope>NUCLEOTIDE SEQUENCE [LARGE SCALE GENOMIC DNA]</scope>
    <source>
        <strain evidence="2 3">13K206</strain>
    </source>
</reference>
<feature type="region of interest" description="Disordered" evidence="1">
    <location>
        <begin position="239"/>
        <end position="320"/>
    </location>
</feature>
<name>A0A2W2CT22_9ACTN</name>
<evidence type="ECO:0000256" key="1">
    <source>
        <dbReference type="SAM" id="MobiDB-lite"/>
    </source>
</evidence>
<evidence type="ECO:0000313" key="3">
    <source>
        <dbReference type="Proteomes" id="UP000248749"/>
    </source>
</evidence>